<organism evidence="3 4">
    <name type="scientific">Labeo rohita</name>
    <name type="common">Indian major carp</name>
    <name type="synonym">Cyprinus rohita</name>
    <dbReference type="NCBI Taxonomy" id="84645"/>
    <lineage>
        <taxon>Eukaryota</taxon>
        <taxon>Metazoa</taxon>
        <taxon>Chordata</taxon>
        <taxon>Craniata</taxon>
        <taxon>Vertebrata</taxon>
        <taxon>Euteleostomi</taxon>
        <taxon>Actinopterygii</taxon>
        <taxon>Neopterygii</taxon>
        <taxon>Teleostei</taxon>
        <taxon>Ostariophysi</taxon>
        <taxon>Cypriniformes</taxon>
        <taxon>Cyprinidae</taxon>
        <taxon>Labeoninae</taxon>
        <taxon>Labeonini</taxon>
        <taxon>Labeo</taxon>
    </lineage>
</organism>
<evidence type="ECO:0000313" key="4">
    <source>
        <dbReference type="Proteomes" id="UP000290572"/>
    </source>
</evidence>
<dbReference type="InterPro" id="IPR036397">
    <property type="entry name" value="RNaseH_sf"/>
</dbReference>
<reference evidence="3 4" key="1">
    <citation type="submission" date="2018-03" db="EMBL/GenBank/DDBJ databases">
        <title>Draft genome sequence of Rohu Carp (Labeo rohita).</title>
        <authorList>
            <person name="Das P."/>
            <person name="Kushwaha B."/>
            <person name="Joshi C.G."/>
            <person name="Kumar D."/>
            <person name="Nagpure N.S."/>
            <person name="Sahoo L."/>
            <person name="Das S.P."/>
            <person name="Bit A."/>
            <person name="Patnaik S."/>
            <person name="Meher P.K."/>
            <person name="Jayasankar P."/>
            <person name="Koringa P.G."/>
            <person name="Patel N.V."/>
            <person name="Hinsu A.T."/>
            <person name="Kumar R."/>
            <person name="Pandey M."/>
            <person name="Agarwal S."/>
            <person name="Srivastava S."/>
            <person name="Singh M."/>
            <person name="Iquebal M.A."/>
            <person name="Jaiswal S."/>
            <person name="Angadi U.B."/>
            <person name="Kumar N."/>
            <person name="Raza M."/>
            <person name="Shah T.M."/>
            <person name="Rai A."/>
            <person name="Jena J.K."/>
        </authorList>
    </citation>
    <scope>NUCLEOTIDE SEQUENCE [LARGE SCALE GENOMIC DNA]</scope>
    <source>
        <strain evidence="3">DASCIFA01</strain>
        <tissue evidence="3">Testis</tissue>
    </source>
</reference>
<evidence type="ECO:0000313" key="3">
    <source>
        <dbReference type="EMBL" id="RXN33999.1"/>
    </source>
</evidence>
<proteinExistence type="predicted"/>
<dbReference type="EMBL" id="QBIY01011218">
    <property type="protein sequence ID" value="RXN33999.1"/>
    <property type="molecule type" value="Genomic_DNA"/>
</dbReference>
<evidence type="ECO:0000256" key="1">
    <source>
        <dbReference type="SAM" id="MobiDB-lite"/>
    </source>
</evidence>
<dbReference type="GO" id="GO:0015074">
    <property type="term" value="P:DNA integration"/>
    <property type="evidence" value="ECO:0007669"/>
    <property type="project" value="InterPro"/>
</dbReference>
<feature type="domain" description="Integrase catalytic" evidence="2">
    <location>
        <begin position="124"/>
        <end position="296"/>
    </location>
</feature>
<feature type="compositionally biased region" description="Polar residues" evidence="1">
    <location>
        <begin position="341"/>
        <end position="353"/>
    </location>
</feature>
<feature type="region of interest" description="Disordered" evidence="1">
    <location>
        <begin position="341"/>
        <end position="424"/>
    </location>
</feature>
<keyword evidence="4" id="KW-1185">Reference proteome</keyword>
<dbReference type="InterPro" id="IPR001584">
    <property type="entry name" value="Integrase_cat-core"/>
</dbReference>
<dbReference type="SUPFAM" id="SSF53098">
    <property type="entry name" value="Ribonuclease H-like"/>
    <property type="match status" value="1"/>
</dbReference>
<feature type="compositionally biased region" description="Polar residues" evidence="1">
    <location>
        <begin position="383"/>
        <end position="409"/>
    </location>
</feature>
<dbReference type="PANTHER" id="PTHR37984">
    <property type="entry name" value="PROTEIN CBG26694"/>
    <property type="match status" value="1"/>
</dbReference>
<dbReference type="Proteomes" id="UP000290572">
    <property type="component" value="Unassembled WGS sequence"/>
</dbReference>
<gene>
    <name evidence="3" type="ORF">ROHU_015191</name>
</gene>
<protein>
    <submittedName>
        <fullName evidence="3">Sec1 family domain-containing 2-like protein</fullName>
    </submittedName>
</protein>
<accession>A0A498NQL7</accession>
<dbReference type="InterPro" id="IPR012337">
    <property type="entry name" value="RNaseH-like_sf"/>
</dbReference>
<evidence type="ECO:0000259" key="2">
    <source>
        <dbReference type="PROSITE" id="PS50994"/>
    </source>
</evidence>
<dbReference type="InterPro" id="IPR050951">
    <property type="entry name" value="Retrovirus_Pol_polyprotein"/>
</dbReference>
<sequence length="424" mass="49596">METYGIQAPRMDWTSANLSEAWRRFKQQAELMFSGPLREKRETEKCSYLLLWIREKGLDIYNTWSFSEDEAKKLQTYYDKYAAYITPKSNPIYARYRFHEKMTCSICQERRNANTKKPLLSYTIPERPWQVVGTDLFTWNKQNYIIIVDYYSQYFEMERLHSCTASAVITKLKAVFARHGIPKRVISDNGPCYSADEFHRFAAEWDFEHCTTSPRYPQSNGLAEKNVQTAKRILGKARADDKDYYLGLLEYRNTPVDNLKSPAQLLMSRRLRPILPITAAQLQPQVTPQHALQNRRGSCQHRQQRYYNRSVKALPPLTAGTHIRFHHEDGSWQPAKIVQPANTHRSYHIQTEEGQMPRRNRRHLRETSESPSTPEHHQPTPPHSATQDLQTEPAQQPFSQSEQEKSGYTTRFGRAVKPRQVLDL</sequence>
<dbReference type="FunFam" id="3.30.420.10:FF:000063">
    <property type="entry name" value="Retrovirus-related Pol polyprotein from transposon 297-like Protein"/>
    <property type="match status" value="1"/>
</dbReference>
<dbReference type="Gene3D" id="3.30.420.10">
    <property type="entry name" value="Ribonuclease H-like superfamily/Ribonuclease H"/>
    <property type="match status" value="1"/>
</dbReference>
<dbReference type="Pfam" id="PF00665">
    <property type="entry name" value="rve"/>
    <property type="match status" value="1"/>
</dbReference>
<comment type="caution">
    <text evidence="3">The sequence shown here is derived from an EMBL/GenBank/DDBJ whole genome shotgun (WGS) entry which is preliminary data.</text>
</comment>
<name>A0A498NQL7_LABRO</name>
<dbReference type="STRING" id="84645.A0A498NQL7"/>
<dbReference type="PROSITE" id="PS50994">
    <property type="entry name" value="INTEGRASE"/>
    <property type="match status" value="1"/>
</dbReference>
<dbReference type="AlphaFoldDB" id="A0A498NQL7"/>
<dbReference type="PANTHER" id="PTHR37984:SF7">
    <property type="entry name" value="INTEGRASE CATALYTIC DOMAIN-CONTAINING PROTEIN"/>
    <property type="match status" value="1"/>
</dbReference>
<dbReference type="GO" id="GO:0003676">
    <property type="term" value="F:nucleic acid binding"/>
    <property type="evidence" value="ECO:0007669"/>
    <property type="project" value="InterPro"/>
</dbReference>